<dbReference type="AlphaFoldDB" id="A0A1H9S5R6"/>
<feature type="transmembrane region" description="Helical" evidence="2">
    <location>
        <begin position="436"/>
        <end position="453"/>
    </location>
</feature>
<evidence type="ECO:0000259" key="3">
    <source>
        <dbReference type="Pfam" id="PF05729"/>
    </source>
</evidence>
<keyword evidence="5" id="KW-1185">Reference proteome</keyword>
<reference evidence="5" key="1">
    <citation type="submission" date="2016-10" db="EMBL/GenBank/DDBJ databases">
        <authorList>
            <person name="Varghese N."/>
            <person name="Submissions S."/>
        </authorList>
    </citation>
    <scope>NUCLEOTIDE SEQUENCE [LARGE SCALE GENOMIC DNA]</scope>
    <source>
        <strain evidence="5">DSM 44260</strain>
    </source>
</reference>
<evidence type="ECO:0000256" key="1">
    <source>
        <dbReference type="SAM" id="MobiDB-lite"/>
    </source>
</evidence>
<keyword evidence="2" id="KW-1133">Transmembrane helix</keyword>
<feature type="transmembrane region" description="Helical" evidence="2">
    <location>
        <begin position="12"/>
        <end position="30"/>
    </location>
</feature>
<evidence type="ECO:0000313" key="5">
    <source>
        <dbReference type="Proteomes" id="UP000199051"/>
    </source>
</evidence>
<dbReference type="RefSeq" id="WP_092777825.1">
    <property type="nucleotide sequence ID" value="NZ_FOGI01000005.1"/>
</dbReference>
<protein>
    <submittedName>
        <fullName evidence="4">NACHT domain-containing protein</fullName>
    </submittedName>
</protein>
<keyword evidence="2" id="KW-0472">Membrane</keyword>
<sequence>MRVRMIGTTGYLLVALAIAFPAAAIPYNAWFSQGDSGRFDQLVGWANVMALPVGAIGLLILIFEKASKQYQRPDLVDADVSRLAAQASRTYKRSLAQLLAVEGPEFRSISLQVKQTSPVDRRSGKLLGRDELVAHMIGAPTTCLAIQGVPGSGKTVLAMECAQVLNDLHRETGQIAVVLSIAGWNPNVAQFDAWVAGDAAAAMNVDASVASSLLRDHRLILILDGLDEIDGELTKGQAKLAVRGIADYVAQTPRVRILITCRSGGVYLNLLRRLPEVQIMSIENPDPGLMLEFLETHLVDGADRRNWSQIAEAIRSGNEALLGVLKTPWQMTSAVAYYRGGGDPGELLPSPGSASHGGESRRQHQGRVRDLLTGNFISYRVASSSRDDKSALRDLRRLASLAALLVERRRGKMFGGEIYLPQWWRMLGESKIRRRHAWLTFAAVHYPWVVSYLDLGPIKEGGLSGIWLVIAVMANQFTIYYLSVLGSRFS</sequence>
<keyword evidence="2" id="KW-0812">Transmembrane</keyword>
<dbReference type="Gene3D" id="3.40.50.300">
    <property type="entry name" value="P-loop containing nucleotide triphosphate hydrolases"/>
    <property type="match status" value="1"/>
</dbReference>
<dbReference type="InterPro" id="IPR007111">
    <property type="entry name" value="NACHT_NTPase"/>
</dbReference>
<dbReference type="Pfam" id="PF05729">
    <property type="entry name" value="NACHT"/>
    <property type="match status" value="1"/>
</dbReference>
<dbReference type="EMBL" id="FOGI01000005">
    <property type="protein sequence ID" value="SER79693.1"/>
    <property type="molecule type" value="Genomic_DNA"/>
</dbReference>
<dbReference type="Proteomes" id="UP000199051">
    <property type="component" value="Unassembled WGS sequence"/>
</dbReference>
<feature type="region of interest" description="Disordered" evidence="1">
    <location>
        <begin position="347"/>
        <end position="366"/>
    </location>
</feature>
<feature type="transmembrane region" description="Helical" evidence="2">
    <location>
        <begin position="42"/>
        <end position="63"/>
    </location>
</feature>
<gene>
    <name evidence="4" type="ORF">SAMN04487818_105260</name>
</gene>
<feature type="transmembrane region" description="Helical" evidence="2">
    <location>
        <begin position="465"/>
        <end position="485"/>
    </location>
</feature>
<name>A0A1H9S5R6_9PSEU</name>
<evidence type="ECO:0000313" key="4">
    <source>
        <dbReference type="EMBL" id="SER79693.1"/>
    </source>
</evidence>
<proteinExistence type="predicted"/>
<dbReference type="SUPFAM" id="SSF52540">
    <property type="entry name" value="P-loop containing nucleoside triphosphate hydrolases"/>
    <property type="match status" value="1"/>
</dbReference>
<dbReference type="STRING" id="155974.SAMN04487818_105260"/>
<organism evidence="4 5">
    <name type="scientific">Actinokineospora terrae</name>
    <dbReference type="NCBI Taxonomy" id="155974"/>
    <lineage>
        <taxon>Bacteria</taxon>
        <taxon>Bacillati</taxon>
        <taxon>Actinomycetota</taxon>
        <taxon>Actinomycetes</taxon>
        <taxon>Pseudonocardiales</taxon>
        <taxon>Pseudonocardiaceae</taxon>
        <taxon>Actinokineospora</taxon>
    </lineage>
</organism>
<accession>A0A1H9S5R6</accession>
<evidence type="ECO:0000256" key="2">
    <source>
        <dbReference type="SAM" id="Phobius"/>
    </source>
</evidence>
<dbReference type="InterPro" id="IPR027417">
    <property type="entry name" value="P-loop_NTPase"/>
</dbReference>
<feature type="domain" description="NACHT" evidence="3">
    <location>
        <begin position="144"/>
        <end position="273"/>
    </location>
</feature>